<gene>
    <name evidence="5" type="ORF">BZL30_5007</name>
</gene>
<feature type="transmembrane region" description="Helical" evidence="4">
    <location>
        <begin position="559"/>
        <end position="579"/>
    </location>
</feature>
<comment type="caution">
    <text evidence="5">The sequence shown here is derived from an EMBL/GenBank/DDBJ whole genome shotgun (WGS) entry which is preliminary data.</text>
</comment>
<accession>A0A1V3X3U7</accession>
<comment type="similarity">
    <text evidence="1">Belongs to the UPF0749 family.</text>
</comment>
<evidence type="ECO:0000256" key="2">
    <source>
        <dbReference type="ARBA" id="ARBA00022679"/>
    </source>
</evidence>
<proteinExistence type="inferred from homology"/>
<feature type="transmembrane region" description="Helical" evidence="4">
    <location>
        <begin position="591"/>
        <end position="609"/>
    </location>
</feature>
<dbReference type="GO" id="GO:0016780">
    <property type="term" value="F:phosphotransferase activity, for other substituted phosphate groups"/>
    <property type="evidence" value="ECO:0007669"/>
    <property type="project" value="InterPro"/>
</dbReference>
<dbReference type="Proteomes" id="UP000189229">
    <property type="component" value="Unassembled WGS sequence"/>
</dbReference>
<dbReference type="GO" id="GO:0005886">
    <property type="term" value="C:plasma membrane"/>
    <property type="evidence" value="ECO:0007669"/>
    <property type="project" value="TreeGrafter"/>
</dbReference>
<evidence type="ECO:0000256" key="1">
    <source>
        <dbReference type="ARBA" id="ARBA00009108"/>
    </source>
</evidence>
<sequence>MEPVLTHTRVLTVPNVLSAIRLALIPVFVYVMLIAHIHGWAVAILVFSGASDWADGKIARLLNQSSRLGVLLDPAVDRLYMVTVPIVLALSGTVPWWFVLTLLARDAALAATLPLLWSRGLSALPVTYIGKAATFALMAGFPILLLGQWDALWSRVLGACGWAFLIWGMYAYLWAFVLYVVQMTMVVRGCPSSSTGHINQLREKRAAMAEVDRVLGGYDPNAGYSAHAATRPKHNPVPSLLRALLSEHLDPGYAASAAKRDGSTAPTDGRARAFGWLWQALAATLVAAVFAAAVAQARSVAPGVRAAQELLVANVRSTQAAASRLAQQRSVLSAKVDDVQRLALADDAEGQRLLTRLDALSLAAASTPVIGPGLTVTVTDPGVGPNLSDASKQRVSGSQQIILDRDLQLVVNSLWASGAEAISVDGARIGPNVTIRQAGERSSLTTIPPAAPTPSSRLDHRMQCKMSSTAVPVCTAFGCWRSPMASASASTPPTVWRCRPALSGTSSSPNRLGPSEKNFSESCCPGRDEDGTAAGMIGIAALALGIVLGLVFHPSVPEVIQPYLPIAVVAALDAVFGGLRAYLERIFDPKVFVVSFVFNVLVAALIVYVGDQLGVGTQLSTAIIVVLGIRIFGNTAALRRRLFGA</sequence>
<name>A0A1V3X3U7_MYCKA</name>
<dbReference type="InterPro" id="IPR043130">
    <property type="entry name" value="CDP-OH_PTrfase_TM_dom"/>
</dbReference>
<evidence type="ECO:0000313" key="6">
    <source>
        <dbReference type="Proteomes" id="UP000189229"/>
    </source>
</evidence>
<dbReference type="InterPro" id="IPR010273">
    <property type="entry name" value="DUF881"/>
</dbReference>
<keyword evidence="2 3" id="KW-0808">Transferase</keyword>
<dbReference type="Pfam" id="PF06947">
    <property type="entry name" value="DUF1290"/>
    <property type="match status" value="1"/>
</dbReference>
<dbReference type="PANTHER" id="PTHR37313:SF1">
    <property type="entry name" value="UPF0749 PROTEIN RV1823"/>
    <property type="match status" value="1"/>
</dbReference>
<evidence type="ECO:0000256" key="4">
    <source>
        <dbReference type="SAM" id="Phobius"/>
    </source>
</evidence>
<dbReference type="PROSITE" id="PS00379">
    <property type="entry name" value="CDP_ALCOHOL_P_TRANSF"/>
    <property type="match status" value="1"/>
</dbReference>
<keyword evidence="4" id="KW-0472">Membrane</keyword>
<feature type="transmembrane region" description="Helical" evidence="4">
    <location>
        <begin position="615"/>
        <end position="633"/>
    </location>
</feature>
<dbReference type="Pfam" id="PF05949">
    <property type="entry name" value="DUF881"/>
    <property type="match status" value="1"/>
</dbReference>
<feature type="transmembrane region" description="Helical" evidence="4">
    <location>
        <begin position="161"/>
        <end position="181"/>
    </location>
</feature>
<keyword evidence="4" id="KW-1133">Transmembrane helix</keyword>
<feature type="transmembrane region" description="Helical" evidence="4">
    <location>
        <begin position="533"/>
        <end position="553"/>
    </location>
</feature>
<dbReference type="Gene3D" id="3.30.70.1880">
    <property type="entry name" value="Protein of unknown function DUF881"/>
    <property type="match status" value="1"/>
</dbReference>
<evidence type="ECO:0000313" key="5">
    <source>
        <dbReference type="EMBL" id="OOK73496.1"/>
    </source>
</evidence>
<dbReference type="PANTHER" id="PTHR37313">
    <property type="entry name" value="UPF0749 PROTEIN RV1825"/>
    <property type="match status" value="1"/>
</dbReference>
<keyword evidence="4" id="KW-0812">Transmembrane</keyword>
<feature type="transmembrane region" description="Helical" evidence="4">
    <location>
        <begin position="20"/>
        <end position="47"/>
    </location>
</feature>
<protein>
    <submittedName>
        <fullName evidence="5">CDP-alcohol phosphatidyltransferase family protein</fullName>
    </submittedName>
</protein>
<reference evidence="5 6" key="1">
    <citation type="submission" date="2017-02" db="EMBL/GenBank/DDBJ databases">
        <title>Complete genome sequences of Mycobacterium kansasii strains isolated from rhesus macaques.</title>
        <authorList>
            <person name="Panda A."/>
            <person name="Nagaraj S."/>
            <person name="Zhao X."/>
            <person name="Tettelin H."/>
            <person name="Detolla L.J."/>
        </authorList>
    </citation>
    <scope>NUCLEOTIDE SEQUENCE [LARGE SCALE GENOMIC DNA]</scope>
    <source>
        <strain evidence="5 6">11-3813</strain>
    </source>
</reference>
<organism evidence="5 6">
    <name type="scientific">Mycobacterium kansasii</name>
    <dbReference type="NCBI Taxonomy" id="1768"/>
    <lineage>
        <taxon>Bacteria</taxon>
        <taxon>Bacillati</taxon>
        <taxon>Actinomycetota</taxon>
        <taxon>Actinomycetes</taxon>
        <taxon>Mycobacteriales</taxon>
        <taxon>Mycobacteriaceae</taxon>
        <taxon>Mycobacterium</taxon>
    </lineage>
</organism>
<dbReference type="AlphaFoldDB" id="A0A1V3X3U7"/>
<dbReference type="InterPro" id="IPR009709">
    <property type="entry name" value="DUF1290"/>
</dbReference>
<dbReference type="InterPro" id="IPR000462">
    <property type="entry name" value="CDP-OH_P_trans"/>
</dbReference>
<dbReference type="InterPro" id="IPR048254">
    <property type="entry name" value="CDP_ALCOHOL_P_TRANSF_CS"/>
</dbReference>
<dbReference type="Gene3D" id="1.20.120.1760">
    <property type="match status" value="1"/>
</dbReference>
<evidence type="ECO:0000256" key="3">
    <source>
        <dbReference type="RuleBase" id="RU003750"/>
    </source>
</evidence>
<dbReference type="GO" id="GO:0008654">
    <property type="term" value="P:phospholipid biosynthetic process"/>
    <property type="evidence" value="ECO:0007669"/>
    <property type="project" value="InterPro"/>
</dbReference>
<feature type="transmembrane region" description="Helical" evidence="4">
    <location>
        <begin position="128"/>
        <end position="149"/>
    </location>
</feature>
<dbReference type="Pfam" id="PF01066">
    <property type="entry name" value="CDP-OH_P_transf"/>
    <property type="match status" value="1"/>
</dbReference>
<dbReference type="EMBL" id="MVBM01000004">
    <property type="protein sequence ID" value="OOK73496.1"/>
    <property type="molecule type" value="Genomic_DNA"/>
</dbReference>
<comment type="similarity">
    <text evidence="3">Belongs to the CDP-alcohol phosphatidyltransferase class-I family.</text>
</comment>